<dbReference type="Gene3D" id="3.40.309.10">
    <property type="entry name" value="Aldehyde Dehydrogenase, Chain A, domain 2"/>
    <property type="match status" value="1"/>
</dbReference>
<dbReference type="InterPro" id="IPR015590">
    <property type="entry name" value="Aldehyde_DH_dom"/>
</dbReference>
<dbReference type="PROSITE" id="PS00070">
    <property type="entry name" value="ALDEHYDE_DEHYDR_CYS"/>
    <property type="match status" value="1"/>
</dbReference>
<evidence type="ECO:0000313" key="6">
    <source>
        <dbReference type="EMBL" id="CDF35134.1"/>
    </source>
</evidence>
<name>R7QAN8_CHOCR</name>
<evidence type="ECO:0000313" key="7">
    <source>
        <dbReference type="Proteomes" id="UP000012073"/>
    </source>
</evidence>
<evidence type="ECO:0000256" key="3">
    <source>
        <dbReference type="RuleBase" id="RU003345"/>
    </source>
</evidence>
<dbReference type="InterPro" id="IPR016163">
    <property type="entry name" value="Ald_DH_C"/>
</dbReference>
<protein>
    <submittedName>
        <fullName evidence="6">Aldehyde dehydrogenase</fullName>
    </submittedName>
</protein>
<dbReference type="InterPro" id="IPR016161">
    <property type="entry name" value="Ald_DH/histidinol_DH"/>
</dbReference>
<keyword evidence="1 3" id="KW-0560">Oxidoreductase</keyword>
<dbReference type="OrthoDB" id="310895at2759"/>
<sequence length="670" mass="72470">MDKVCNACEPFLPGLTKSLSSFLSSLESNLAILLTASATNLHGLSLYLSSAPFSSNLNSFSTRFNLWYTTLGDHLFIPLAIFFSFLVAVSLFLLFTFLAHLYVGVDPILVEFPLPSPSYDPYADEQSNSFSDPDVCPQLVAESSDQTLHAVNPSTGETLGYVPVHSTEAVDEAVSRAREVQPIWAATTFAQRRSVMRVLLNHILHEQKRLCEISRRDSGKTLLDASLGEIIPTMEKLRWVIAEGENALVPDRRTVGPMTIHKKATVEYMPLGVIAAIAPWNYPLHNLMNPVIASLFAGNAVVVKPSEHTSWSSLYFARLVRRALALCGHSPELMQLVVGDGVVGQALVNADIDKLFFTGSTIIGRKVALAAAKRLLPVVLELGGKDPFIVCDDANVKHAATICLRGVFQNAGQNCIAVERVFVHEVVMDEFAGHVVAGAKAIRLGVDMGAMTMGESALAHVKDLVDDAVKQGAELLVGGKAAKVNGKGSFFEATVLKGVTPRMRIAKEEVFGPVVSLIAWSNDNVLVKMVNSCPFGLGSSVYSEDSGRADTILSAIRVGMGNVNDFATNYLCQSMPFGGTKESGSDKFAGIEGLRGCCIAKAVTRDRFPGVKTTLPKAFQYPTRPNAFEISAEITDLVYGKGILVKFDNVRNLLGMTIRRGWRPRTTASG</sequence>
<dbReference type="InterPro" id="IPR016162">
    <property type="entry name" value="Ald_DH_N"/>
</dbReference>
<dbReference type="GO" id="GO:0016620">
    <property type="term" value="F:oxidoreductase activity, acting on the aldehyde or oxo group of donors, NAD or NADP as acceptor"/>
    <property type="evidence" value="ECO:0007669"/>
    <property type="project" value="InterPro"/>
</dbReference>
<dbReference type="KEGG" id="ccp:CHC_T00009129001"/>
<dbReference type="InterPro" id="IPR029510">
    <property type="entry name" value="Ald_DH_CS_GLU"/>
</dbReference>
<keyword evidence="4" id="KW-0472">Membrane</keyword>
<feature type="transmembrane region" description="Helical" evidence="4">
    <location>
        <begin position="75"/>
        <end position="103"/>
    </location>
</feature>
<dbReference type="Pfam" id="PF00171">
    <property type="entry name" value="Aldedh"/>
    <property type="match status" value="1"/>
</dbReference>
<dbReference type="PROSITE" id="PS00687">
    <property type="entry name" value="ALDEHYDE_DEHYDR_GLU"/>
    <property type="match status" value="1"/>
</dbReference>
<dbReference type="PANTHER" id="PTHR11699">
    <property type="entry name" value="ALDEHYDE DEHYDROGENASE-RELATED"/>
    <property type="match status" value="1"/>
</dbReference>
<dbReference type="OMA" id="ILMRGTF"/>
<dbReference type="RefSeq" id="XP_005714953.1">
    <property type="nucleotide sequence ID" value="XM_005714896.1"/>
</dbReference>
<evidence type="ECO:0000256" key="1">
    <source>
        <dbReference type="ARBA" id="ARBA00023002"/>
    </source>
</evidence>
<dbReference type="PhylomeDB" id="R7QAN8"/>
<dbReference type="Gene3D" id="3.40.605.10">
    <property type="entry name" value="Aldehyde Dehydrogenase, Chain A, domain 1"/>
    <property type="match status" value="1"/>
</dbReference>
<feature type="active site" evidence="2">
    <location>
        <position position="381"/>
    </location>
</feature>
<evidence type="ECO:0000259" key="5">
    <source>
        <dbReference type="Pfam" id="PF00171"/>
    </source>
</evidence>
<comment type="similarity">
    <text evidence="3">Belongs to the aldehyde dehydrogenase family.</text>
</comment>
<organism evidence="6 7">
    <name type="scientific">Chondrus crispus</name>
    <name type="common">Carrageen Irish moss</name>
    <name type="synonym">Polymorpha crispa</name>
    <dbReference type="NCBI Taxonomy" id="2769"/>
    <lineage>
        <taxon>Eukaryota</taxon>
        <taxon>Rhodophyta</taxon>
        <taxon>Florideophyceae</taxon>
        <taxon>Rhodymeniophycidae</taxon>
        <taxon>Gigartinales</taxon>
        <taxon>Gigartinaceae</taxon>
        <taxon>Chondrus</taxon>
    </lineage>
</organism>
<dbReference type="AlphaFoldDB" id="R7QAN8"/>
<feature type="domain" description="Aldehyde dehydrogenase" evidence="5">
    <location>
        <begin position="143"/>
        <end position="603"/>
    </location>
</feature>
<dbReference type="Gramene" id="CDF35134">
    <property type="protein sequence ID" value="CDF35134"/>
    <property type="gene ID" value="CHC_T00009129001"/>
</dbReference>
<dbReference type="STRING" id="2769.R7QAN8"/>
<keyword evidence="4" id="KW-0812">Transmembrane</keyword>
<dbReference type="SUPFAM" id="SSF53720">
    <property type="entry name" value="ALDH-like"/>
    <property type="match status" value="1"/>
</dbReference>
<keyword evidence="7" id="KW-1185">Reference proteome</keyword>
<accession>R7QAN8</accession>
<dbReference type="GeneID" id="17322658"/>
<evidence type="ECO:0000256" key="2">
    <source>
        <dbReference type="PROSITE-ProRule" id="PRU10007"/>
    </source>
</evidence>
<dbReference type="EMBL" id="HG001718">
    <property type="protein sequence ID" value="CDF35134.1"/>
    <property type="molecule type" value="Genomic_DNA"/>
</dbReference>
<gene>
    <name evidence="6" type="ORF">CHC_T00009129001</name>
</gene>
<dbReference type="InterPro" id="IPR016160">
    <property type="entry name" value="Ald_DH_CS_CYS"/>
</dbReference>
<proteinExistence type="inferred from homology"/>
<dbReference type="Proteomes" id="UP000012073">
    <property type="component" value="Unassembled WGS sequence"/>
</dbReference>
<keyword evidence="4" id="KW-1133">Transmembrane helix</keyword>
<reference evidence="7" key="1">
    <citation type="journal article" date="2013" name="Proc. Natl. Acad. Sci. U.S.A.">
        <title>Genome structure and metabolic features in the red seaweed Chondrus crispus shed light on evolution of the Archaeplastida.</title>
        <authorList>
            <person name="Collen J."/>
            <person name="Porcel B."/>
            <person name="Carre W."/>
            <person name="Ball S.G."/>
            <person name="Chaparro C."/>
            <person name="Tonon T."/>
            <person name="Barbeyron T."/>
            <person name="Michel G."/>
            <person name="Noel B."/>
            <person name="Valentin K."/>
            <person name="Elias M."/>
            <person name="Artiguenave F."/>
            <person name="Arun A."/>
            <person name="Aury J.M."/>
            <person name="Barbosa-Neto J.F."/>
            <person name="Bothwell J.H."/>
            <person name="Bouget F.Y."/>
            <person name="Brillet L."/>
            <person name="Cabello-Hurtado F."/>
            <person name="Capella-Gutierrez S."/>
            <person name="Charrier B."/>
            <person name="Cladiere L."/>
            <person name="Cock J.M."/>
            <person name="Coelho S.M."/>
            <person name="Colleoni C."/>
            <person name="Czjzek M."/>
            <person name="Da Silva C."/>
            <person name="Delage L."/>
            <person name="Denoeud F."/>
            <person name="Deschamps P."/>
            <person name="Dittami S.M."/>
            <person name="Gabaldon T."/>
            <person name="Gachon C.M."/>
            <person name="Groisillier A."/>
            <person name="Herve C."/>
            <person name="Jabbari K."/>
            <person name="Katinka M."/>
            <person name="Kloareg B."/>
            <person name="Kowalczyk N."/>
            <person name="Labadie K."/>
            <person name="Leblanc C."/>
            <person name="Lopez P.J."/>
            <person name="McLachlan D.H."/>
            <person name="Meslet-Cladiere L."/>
            <person name="Moustafa A."/>
            <person name="Nehr Z."/>
            <person name="Nyvall Collen P."/>
            <person name="Panaud O."/>
            <person name="Partensky F."/>
            <person name="Poulain J."/>
            <person name="Rensing S.A."/>
            <person name="Rousvoal S."/>
            <person name="Samson G."/>
            <person name="Symeonidi A."/>
            <person name="Weissenbach J."/>
            <person name="Zambounis A."/>
            <person name="Wincker P."/>
            <person name="Boyen C."/>
        </authorList>
    </citation>
    <scope>NUCLEOTIDE SEQUENCE [LARGE SCALE GENOMIC DNA]</scope>
    <source>
        <strain evidence="7">cv. Stackhouse</strain>
    </source>
</reference>
<evidence type="ECO:0000256" key="4">
    <source>
        <dbReference type="SAM" id="Phobius"/>
    </source>
</evidence>